<dbReference type="InterPro" id="IPR036412">
    <property type="entry name" value="HAD-like_sf"/>
</dbReference>
<comment type="caution">
    <text evidence="1">The sequence shown here is derived from an EMBL/GenBank/DDBJ whole genome shotgun (WGS) entry which is preliminary data.</text>
</comment>
<dbReference type="InterPro" id="IPR006439">
    <property type="entry name" value="HAD-SF_hydro_IA"/>
</dbReference>
<sequence length="229" mass="25538">MNLAAYDGILFDLDDTLMDHTGASIKGLDSWCEELGLPTGQYERWAEIEHKWVSRYERGDLSHPQQRRERAKEFTGQLHLSDEEATELYAGFIRGYQAHWAAFQNAIPTIHSALEAGKKVGILTNGARDMQEGKVRAGNLVIDGVELIPLVEYDAPKPRPRAYSLGCEKIGTSPQRTALIGDNWLNDVEGARQAGLTGVYFYQGLSHQPKPQPADREVISSLSQLVFRA</sequence>
<name>A0A177IMC2_9CORY</name>
<dbReference type="OrthoDB" id="9810501at2"/>
<dbReference type="Gene3D" id="1.20.120.1600">
    <property type="match status" value="1"/>
</dbReference>
<dbReference type="Gene3D" id="3.40.50.1000">
    <property type="entry name" value="HAD superfamily/HAD-like"/>
    <property type="match status" value="1"/>
</dbReference>
<evidence type="ECO:0000313" key="1">
    <source>
        <dbReference type="EMBL" id="OAH29982.1"/>
    </source>
</evidence>
<protein>
    <submittedName>
        <fullName evidence="1">Phosphoglycolate phosphatase</fullName>
    </submittedName>
</protein>
<dbReference type="PANTHER" id="PTHR47478:SF1">
    <property type="entry name" value="PYRIMIDINE 5'-NUCLEOTIDASE YJJG"/>
    <property type="match status" value="1"/>
</dbReference>
<gene>
    <name evidence="1" type="ORF">AYJ05_09160</name>
</gene>
<organism evidence="1 2">
    <name type="scientific">Corynebacterium stationis</name>
    <dbReference type="NCBI Taxonomy" id="1705"/>
    <lineage>
        <taxon>Bacteria</taxon>
        <taxon>Bacillati</taxon>
        <taxon>Actinomycetota</taxon>
        <taxon>Actinomycetes</taxon>
        <taxon>Mycobacteriales</taxon>
        <taxon>Corynebacteriaceae</taxon>
        <taxon>Corynebacterium</taxon>
    </lineage>
</organism>
<dbReference type="NCBIfam" id="TIGR01549">
    <property type="entry name" value="HAD-SF-IA-v1"/>
    <property type="match status" value="1"/>
</dbReference>
<accession>A0A177IMC2</accession>
<dbReference type="STRING" id="1705.CA21670_13045"/>
<dbReference type="EMBL" id="LSTQ01000010">
    <property type="protein sequence ID" value="OAH29982.1"/>
    <property type="molecule type" value="Genomic_DNA"/>
</dbReference>
<dbReference type="AlphaFoldDB" id="A0A177IMC2"/>
<dbReference type="InterPro" id="IPR023214">
    <property type="entry name" value="HAD_sf"/>
</dbReference>
<evidence type="ECO:0000313" key="2">
    <source>
        <dbReference type="Proteomes" id="UP000076947"/>
    </source>
</evidence>
<dbReference type="SFLD" id="SFLDG01129">
    <property type="entry name" value="C1.5:_HAD__Beta-PGM__Phosphata"/>
    <property type="match status" value="1"/>
</dbReference>
<proteinExistence type="predicted"/>
<dbReference type="PANTHER" id="PTHR47478">
    <property type="match status" value="1"/>
</dbReference>
<dbReference type="RefSeq" id="WP_066839108.1">
    <property type="nucleotide sequence ID" value="NZ_CAJUDP010000036.1"/>
</dbReference>
<dbReference type="InterPro" id="IPR052550">
    <property type="entry name" value="Pyrimidine_5'-ntase_YjjG"/>
</dbReference>
<dbReference type="SUPFAM" id="SSF56784">
    <property type="entry name" value="HAD-like"/>
    <property type="match status" value="1"/>
</dbReference>
<dbReference type="Pfam" id="PF00702">
    <property type="entry name" value="Hydrolase"/>
    <property type="match status" value="1"/>
</dbReference>
<dbReference type="Proteomes" id="UP000076947">
    <property type="component" value="Unassembled WGS sequence"/>
</dbReference>
<keyword evidence="2" id="KW-1185">Reference proteome</keyword>
<dbReference type="SFLD" id="SFLDS00003">
    <property type="entry name" value="Haloacid_Dehalogenase"/>
    <property type="match status" value="1"/>
</dbReference>
<reference evidence="2" key="1">
    <citation type="submission" date="2016-02" db="EMBL/GenBank/DDBJ databases">
        <authorList>
            <person name="Kaur G."/>
            <person name="Nair G.R."/>
            <person name="Mayilraj S."/>
        </authorList>
    </citation>
    <scope>NUCLEOTIDE SEQUENCE [LARGE SCALE GENOMIC DNA]</scope>
    <source>
        <strain evidence="2">GA-15</strain>
    </source>
</reference>